<name>A0A418IJ81_9STAP</name>
<feature type="binding site" evidence="8">
    <location>
        <position position="160"/>
    </location>
    <ligand>
        <name>Mg(2+)</name>
        <dbReference type="ChEBI" id="CHEBI:18420"/>
    </ligand>
</feature>
<feature type="binding site" evidence="8">
    <location>
        <position position="288"/>
    </location>
    <ligand>
        <name>Zn(2+)</name>
        <dbReference type="ChEBI" id="CHEBI:29105"/>
        <label>2</label>
    </ligand>
</feature>
<dbReference type="Gene3D" id="1.10.60.40">
    <property type="match status" value="1"/>
</dbReference>
<comment type="cofactor">
    <cofactor evidence="8">
        <name>Mg(2+)</name>
        <dbReference type="ChEBI" id="CHEBI:18420"/>
    </cofactor>
    <text evidence="8">Binds 1 Mg(2+) ion.</text>
</comment>
<evidence type="ECO:0000256" key="3">
    <source>
        <dbReference type="ARBA" id="ARBA00022723"/>
    </source>
</evidence>
<feature type="binding site" evidence="8">
    <location>
        <position position="283"/>
    </location>
    <ligand>
        <name>Mg(2+)</name>
        <dbReference type="ChEBI" id="CHEBI:18420"/>
    </ligand>
</feature>
<dbReference type="CDD" id="cd16012">
    <property type="entry name" value="ALP"/>
    <property type="match status" value="1"/>
</dbReference>
<gene>
    <name evidence="12" type="ORF">BU112_00675</name>
</gene>
<evidence type="ECO:0000256" key="5">
    <source>
        <dbReference type="ARBA" id="ARBA00022833"/>
    </source>
</evidence>
<keyword evidence="2" id="KW-0597">Phosphoprotein</keyword>
<evidence type="ECO:0000256" key="7">
    <source>
        <dbReference type="PIRSR" id="PIRSR601952-1"/>
    </source>
</evidence>
<comment type="cofactor">
    <cofactor evidence="8">
        <name>Zn(2+)</name>
        <dbReference type="ChEBI" id="CHEBI:29105"/>
    </cofactor>
    <text evidence="8">Binds 2 Zn(2+) ions.</text>
</comment>
<dbReference type="InterPro" id="IPR018299">
    <property type="entry name" value="Alkaline_phosphatase_AS"/>
</dbReference>
<keyword evidence="10" id="KW-0175">Coiled coil</keyword>
<evidence type="ECO:0000256" key="11">
    <source>
        <dbReference type="SAM" id="SignalP"/>
    </source>
</evidence>
<evidence type="ECO:0000256" key="6">
    <source>
        <dbReference type="ARBA" id="ARBA00022842"/>
    </source>
</evidence>
<dbReference type="GO" id="GO:0046872">
    <property type="term" value="F:metal ion binding"/>
    <property type="evidence" value="ECO:0007669"/>
    <property type="project" value="UniProtKB-KW"/>
</dbReference>
<evidence type="ECO:0000256" key="9">
    <source>
        <dbReference type="RuleBase" id="RU003946"/>
    </source>
</evidence>
<feature type="binding site" evidence="8">
    <location>
        <position position="331"/>
    </location>
    <ligand>
        <name>Zn(2+)</name>
        <dbReference type="ChEBI" id="CHEBI:29105"/>
        <label>2</label>
    </ligand>
</feature>
<comment type="similarity">
    <text evidence="1 9">Belongs to the alkaline phosphatase family.</text>
</comment>
<feature type="signal peptide" evidence="11">
    <location>
        <begin position="1"/>
        <end position="30"/>
    </location>
</feature>
<feature type="binding site" evidence="8">
    <location>
        <position position="60"/>
    </location>
    <ligand>
        <name>Mg(2+)</name>
        <dbReference type="ChEBI" id="CHEBI:18420"/>
    </ligand>
</feature>
<evidence type="ECO:0000256" key="2">
    <source>
        <dbReference type="ARBA" id="ARBA00022553"/>
    </source>
</evidence>
<keyword evidence="13" id="KW-1185">Reference proteome</keyword>
<proteinExistence type="inferred from homology"/>
<dbReference type="PANTHER" id="PTHR11596">
    <property type="entry name" value="ALKALINE PHOSPHATASE"/>
    <property type="match status" value="1"/>
</dbReference>
<dbReference type="SUPFAM" id="SSF53649">
    <property type="entry name" value="Alkaline phosphatase-like"/>
    <property type="match status" value="1"/>
</dbReference>
<feature type="coiled-coil region" evidence="10">
    <location>
        <begin position="391"/>
        <end position="421"/>
    </location>
</feature>
<evidence type="ECO:0000256" key="4">
    <source>
        <dbReference type="ARBA" id="ARBA00022801"/>
    </source>
</evidence>
<dbReference type="OrthoDB" id="9794455at2"/>
<dbReference type="EMBL" id="QXUF01000002">
    <property type="protein sequence ID" value="RIN03141.1"/>
    <property type="molecule type" value="Genomic_DNA"/>
</dbReference>
<evidence type="ECO:0000256" key="8">
    <source>
        <dbReference type="PIRSR" id="PIRSR601952-2"/>
    </source>
</evidence>
<dbReference type="PRINTS" id="PR00113">
    <property type="entry name" value="ALKPHPHTASE"/>
</dbReference>
<feature type="active site" description="Phosphoserine intermediate" evidence="7">
    <location>
        <position position="109"/>
    </location>
</feature>
<reference evidence="12 13" key="1">
    <citation type="journal article" date="2016" name="Front. Microbiol.">
        <title>Comprehensive Phylogenetic Analysis of Bovine Non-aureus Staphylococci Species Based on Whole-Genome Sequencing.</title>
        <authorList>
            <person name="Naushad S."/>
            <person name="Barkema H.W."/>
            <person name="Luby C."/>
            <person name="Condas L.A."/>
            <person name="Nobrega D.B."/>
            <person name="Carson D.A."/>
            <person name="De Buck J."/>
        </authorList>
    </citation>
    <scope>NUCLEOTIDE SEQUENCE [LARGE SCALE GENOMIC DNA]</scope>
    <source>
        <strain evidence="12 13">SNUC 4554</strain>
    </source>
</reference>
<dbReference type="GeneID" id="79051779"/>
<evidence type="ECO:0000313" key="12">
    <source>
        <dbReference type="EMBL" id="RIN03141.1"/>
    </source>
</evidence>
<evidence type="ECO:0000256" key="10">
    <source>
        <dbReference type="SAM" id="Coils"/>
    </source>
</evidence>
<dbReference type="PANTHER" id="PTHR11596:SF5">
    <property type="entry name" value="ALKALINE PHOSPHATASE"/>
    <property type="match status" value="1"/>
</dbReference>
<keyword evidence="11" id="KW-0732">Signal</keyword>
<dbReference type="AlphaFoldDB" id="A0A418IJ81"/>
<sequence>MKIFNKLATVSVASAIIMGSVLGSAQSTYASGGGDTSKENDVSYMGNTKNPKNVIFLVGDGMGPSYNSAYRYFADNPETKEMEKTAFDKYLVGNQRTNPSDPKENVTDSAAGATAFSSGHKSYNGAIGLDDNKQKVKTVLEQAKENGKSTGLVSTAELTDATPAAYAAHVDSRDKKDEIAKQFYNDKINGEHKVDVLLGGGAEYFGKENGNLVDKFKKDGYDVVDNKTDMQKSTNKQILGLFADNDMPLQIDAPDKNPKLLDMADTAVNKLQQNDKGFFLMIEGASIDKAGHPNDITGVMSEMNGFEKTFEFATNYAKSNPDTLVVATADHSTGGLSIAKGKDYVWNPEAIQSMKHSGMYMTKEIAKGKDPQKVIQEGYGFDVEQAQIDKVKDEATKLNKLDKESDEYKEQMQKVQDAVQKPINDKSHTGWTTYGHTGEDVNTYAYGPGSEQFRGNIDNTDNANNIFDFFKNEQN</sequence>
<feature type="chain" id="PRO_5019111819" evidence="11">
    <location>
        <begin position="31"/>
        <end position="475"/>
    </location>
</feature>
<dbReference type="GO" id="GO:0004035">
    <property type="term" value="F:alkaline phosphatase activity"/>
    <property type="evidence" value="ECO:0007669"/>
    <property type="project" value="TreeGrafter"/>
</dbReference>
<dbReference type="InterPro" id="IPR001952">
    <property type="entry name" value="Alkaline_phosphatase"/>
</dbReference>
<dbReference type="SMART" id="SM00098">
    <property type="entry name" value="alkPPc"/>
    <property type="match status" value="1"/>
</dbReference>
<feature type="binding site" evidence="8">
    <location>
        <position position="60"/>
    </location>
    <ligand>
        <name>Zn(2+)</name>
        <dbReference type="ChEBI" id="CHEBI:29105"/>
        <label>2</label>
    </ligand>
</feature>
<feature type="binding site" evidence="8">
    <location>
        <position position="330"/>
    </location>
    <ligand>
        <name>Zn(2+)</name>
        <dbReference type="ChEBI" id="CHEBI:29105"/>
        <label>2</label>
    </ligand>
</feature>
<feature type="binding site" evidence="8">
    <location>
        <position position="436"/>
    </location>
    <ligand>
        <name>Zn(2+)</name>
        <dbReference type="ChEBI" id="CHEBI:29105"/>
        <label>2</label>
    </ligand>
</feature>
<evidence type="ECO:0000313" key="13">
    <source>
        <dbReference type="Proteomes" id="UP000286317"/>
    </source>
</evidence>
<feature type="binding site" evidence="8">
    <location>
        <position position="162"/>
    </location>
    <ligand>
        <name>Mg(2+)</name>
        <dbReference type="ChEBI" id="CHEBI:18420"/>
    </ligand>
</feature>
<dbReference type="Proteomes" id="UP000286317">
    <property type="component" value="Unassembled WGS sequence"/>
</dbReference>
<evidence type="ECO:0000256" key="1">
    <source>
        <dbReference type="ARBA" id="ARBA00005984"/>
    </source>
</evidence>
<keyword evidence="3 8" id="KW-0479">Metal-binding</keyword>
<keyword evidence="5 8" id="KW-0862">Zinc</keyword>
<dbReference type="Pfam" id="PF00245">
    <property type="entry name" value="Alk_phosphatase"/>
    <property type="match status" value="1"/>
</dbReference>
<organism evidence="12 13">
    <name type="scientific">Staphylococcus shinii</name>
    <dbReference type="NCBI Taxonomy" id="2912228"/>
    <lineage>
        <taxon>Bacteria</taxon>
        <taxon>Bacillati</taxon>
        <taxon>Bacillota</taxon>
        <taxon>Bacilli</taxon>
        <taxon>Bacillales</taxon>
        <taxon>Staphylococcaceae</taxon>
        <taxon>Staphylococcus</taxon>
    </lineage>
</organism>
<dbReference type="PROSITE" id="PS00123">
    <property type="entry name" value="ALKALINE_PHOSPHATASE"/>
    <property type="match status" value="1"/>
</dbReference>
<protein>
    <submittedName>
        <fullName evidence="12">Alkaline phosphatase</fullName>
    </submittedName>
</protein>
<feature type="binding site" evidence="8">
    <location>
        <position position="292"/>
    </location>
    <ligand>
        <name>Zn(2+)</name>
        <dbReference type="ChEBI" id="CHEBI:29105"/>
        <label>2</label>
    </ligand>
</feature>
<accession>A0A418IJ81</accession>
<dbReference type="Gene3D" id="3.40.720.10">
    <property type="entry name" value="Alkaline Phosphatase, subunit A"/>
    <property type="match status" value="1"/>
</dbReference>
<dbReference type="RefSeq" id="WP_039068082.1">
    <property type="nucleotide sequence ID" value="NZ_CP068712.1"/>
</dbReference>
<keyword evidence="6 8" id="KW-0460">Magnesium</keyword>
<keyword evidence="4" id="KW-0378">Hydrolase</keyword>
<dbReference type="InterPro" id="IPR017850">
    <property type="entry name" value="Alkaline_phosphatase_core_sf"/>
</dbReference>
<comment type="caution">
    <text evidence="12">The sequence shown here is derived from an EMBL/GenBank/DDBJ whole genome shotgun (WGS) entry which is preliminary data.</text>
</comment>